<dbReference type="EMBL" id="MWUE01000033">
    <property type="protein sequence ID" value="OQP30778.1"/>
    <property type="molecule type" value="Genomic_DNA"/>
</dbReference>
<dbReference type="AlphaFoldDB" id="A0A1V9DAE1"/>
<reference evidence="1 2" key="1">
    <citation type="submission" date="2017-02" db="EMBL/GenBank/DDBJ databases">
        <title>Whole genome shotgun sequence of Pantoea agglomerans strain AS1 isolated from a cycad, Zamia floridana in Central Florida, USA.</title>
        <authorList>
            <person name="Lata P."/>
            <person name="Govindarajan S."/>
            <person name="Qi F."/>
            <person name="Li J.-L."/>
            <person name="Maurya S.K."/>
            <person name="Sahoo M.K."/>
        </authorList>
    </citation>
    <scope>NUCLEOTIDE SEQUENCE [LARGE SCALE GENOMIC DNA]</scope>
    <source>
        <strain evidence="1 2">AS1</strain>
    </source>
</reference>
<protein>
    <submittedName>
        <fullName evidence="1">Uncharacterized protein</fullName>
    </submittedName>
</protein>
<accession>A0A1V9DAE1</accession>
<sequence>MTDIVIGEAIMQLVNAGEEISWRAVTEALQHQMQDEQDSERVTAMRCAIAKVTRELRSRAVSSGFQLDRPAAGQLLH</sequence>
<comment type="caution">
    <text evidence="1">The sequence shown here is derived from an EMBL/GenBank/DDBJ whole genome shotgun (WGS) entry which is preliminary data.</text>
</comment>
<keyword evidence="2" id="KW-1185">Reference proteome</keyword>
<gene>
    <name evidence="1" type="ORF">B2J69_21345</name>
</gene>
<organism evidence="1 2">
    <name type="scientific">Pantoea latae</name>
    <dbReference type="NCBI Taxonomy" id="1964541"/>
    <lineage>
        <taxon>Bacteria</taxon>
        <taxon>Pseudomonadati</taxon>
        <taxon>Pseudomonadota</taxon>
        <taxon>Gammaproteobacteria</taxon>
        <taxon>Enterobacterales</taxon>
        <taxon>Erwiniaceae</taxon>
        <taxon>Pantoea</taxon>
    </lineage>
</organism>
<proteinExistence type="predicted"/>
<name>A0A1V9DAE1_9GAMM</name>
<dbReference type="Proteomes" id="UP000192769">
    <property type="component" value="Unassembled WGS sequence"/>
</dbReference>
<evidence type="ECO:0000313" key="2">
    <source>
        <dbReference type="Proteomes" id="UP000192769"/>
    </source>
</evidence>
<evidence type="ECO:0000313" key="1">
    <source>
        <dbReference type="EMBL" id="OQP30778.1"/>
    </source>
</evidence>